<evidence type="ECO:0000256" key="3">
    <source>
        <dbReference type="ARBA" id="ARBA00022884"/>
    </source>
</evidence>
<dbReference type="InterPro" id="IPR034221">
    <property type="entry name" value="RBM34_RRM2"/>
</dbReference>
<dbReference type="Proteomes" id="UP000887575">
    <property type="component" value="Unassembled WGS sequence"/>
</dbReference>
<dbReference type="PROSITE" id="PS50102">
    <property type="entry name" value="RRM"/>
    <property type="match status" value="2"/>
</dbReference>
<dbReference type="GO" id="GO:0019843">
    <property type="term" value="F:rRNA binding"/>
    <property type="evidence" value="ECO:0007669"/>
    <property type="project" value="TreeGrafter"/>
</dbReference>
<evidence type="ECO:0000256" key="4">
    <source>
        <dbReference type="ARBA" id="ARBA00023242"/>
    </source>
</evidence>
<feature type="compositionally biased region" description="Basic residues" evidence="6">
    <location>
        <begin position="303"/>
        <end position="324"/>
    </location>
</feature>
<feature type="compositionally biased region" description="Acidic residues" evidence="6">
    <location>
        <begin position="81"/>
        <end position="93"/>
    </location>
</feature>
<dbReference type="GO" id="GO:0000463">
    <property type="term" value="P:maturation of LSU-rRNA from tricistronic rRNA transcript (SSU-rRNA, 5.8S rRNA, LSU-rRNA)"/>
    <property type="evidence" value="ECO:0007669"/>
    <property type="project" value="TreeGrafter"/>
</dbReference>
<feature type="domain" description="RRM" evidence="7">
    <location>
        <begin position="123"/>
        <end position="217"/>
    </location>
</feature>
<organism evidence="8 9">
    <name type="scientific">Mesorhabditis belari</name>
    <dbReference type="NCBI Taxonomy" id="2138241"/>
    <lineage>
        <taxon>Eukaryota</taxon>
        <taxon>Metazoa</taxon>
        <taxon>Ecdysozoa</taxon>
        <taxon>Nematoda</taxon>
        <taxon>Chromadorea</taxon>
        <taxon>Rhabditida</taxon>
        <taxon>Rhabditina</taxon>
        <taxon>Rhabditomorpha</taxon>
        <taxon>Rhabditoidea</taxon>
        <taxon>Rhabditidae</taxon>
        <taxon>Mesorhabditinae</taxon>
        <taxon>Mesorhabditis</taxon>
    </lineage>
</organism>
<feature type="region of interest" description="Disordered" evidence="6">
    <location>
        <begin position="1"/>
        <end position="29"/>
    </location>
</feature>
<evidence type="ECO:0000256" key="5">
    <source>
        <dbReference type="PROSITE-ProRule" id="PRU00176"/>
    </source>
</evidence>
<dbReference type="PANTHER" id="PTHR23236">
    <property type="entry name" value="EUKARYOTIC TRANSLATION INITIATION FACTOR 4B/4H"/>
    <property type="match status" value="1"/>
</dbReference>
<dbReference type="SUPFAM" id="SSF54928">
    <property type="entry name" value="RNA-binding domain, RBD"/>
    <property type="match status" value="2"/>
</dbReference>
<comment type="similarity">
    <text evidence="2">Belongs to the RRM RBM34 family.</text>
</comment>
<feature type="region of interest" description="Disordered" evidence="6">
    <location>
        <begin position="43"/>
        <end position="120"/>
    </location>
</feature>
<dbReference type="InterPro" id="IPR012677">
    <property type="entry name" value="Nucleotide-bd_a/b_plait_sf"/>
</dbReference>
<feature type="compositionally biased region" description="Basic residues" evidence="6">
    <location>
        <begin position="1"/>
        <end position="14"/>
    </location>
</feature>
<protein>
    <submittedName>
        <fullName evidence="9 10">RRM domain-containing protein</fullName>
    </submittedName>
</protein>
<evidence type="ECO:0000259" key="7">
    <source>
        <dbReference type="PROSITE" id="PS50102"/>
    </source>
</evidence>
<evidence type="ECO:0000313" key="10">
    <source>
        <dbReference type="WBParaSite" id="MBELARI_LOCUS2663"/>
    </source>
</evidence>
<dbReference type="SMART" id="SM00360">
    <property type="entry name" value="RRM"/>
    <property type="match status" value="2"/>
</dbReference>
<dbReference type="AlphaFoldDB" id="A0AAF3J5T6"/>
<evidence type="ECO:0000256" key="6">
    <source>
        <dbReference type="SAM" id="MobiDB-lite"/>
    </source>
</evidence>
<feature type="compositionally biased region" description="Polar residues" evidence="6">
    <location>
        <begin position="53"/>
        <end position="62"/>
    </location>
</feature>
<dbReference type="GO" id="GO:0005730">
    <property type="term" value="C:nucleolus"/>
    <property type="evidence" value="ECO:0007669"/>
    <property type="project" value="UniProtKB-SubCell"/>
</dbReference>
<dbReference type="InterPro" id="IPR000504">
    <property type="entry name" value="RRM_dom"/>
</dbReference>
<feature type="region of interest" description="Disordered" evidence="6">
    <location>
        <begin position="303"/>
        <end position="348"/>
    </location>
</feature>
<keyword evidence="3 5" id="KW-0694">RNA-binding</keyword>
<dbReference type="CDD" id="cd12394">
    <property type="entry name" value="RRM1_RBM34"/>
    <property type="match status" value="1"/>
</dbReference>
<evidence type="ECO:0000256" key="2">
    <source>
        <dbReference type="ARBA" id="ARBA00007077"/>
    </source>
</evidence>
<dbReference type="Gene3D" id="3.30.70.330">
    <property type="match status" value="2"/>
</dbReference>
<name>A0AAF3J5T6_9BILA</name>
<evidence type="ECO:0000313" key="8">
    <source>
        <dbReference type="Proteomes" id="UP000887575"/>
    </source>
</evidence>
<dbReference type="Pfam" id="PF00076">
    <property type="entry name" value="RRM_1"/>
    <property type="match status" value="2"/>
</dbReference>
<dbReference type="WBParaSite" id="MBELARI_LOCUS2663">
    <property type="protein sequence ID" value="MBELARI_LOCUS2663"/>
    <property type="gene ID" value="MBELARI_LOCUS2663"/>
</dbReference>
<dbReference type="PANTHER" id="PTHR23236:SF25">
    <property type="entry name" value="RNA-BINDING PROTEIN 34"/>
    <property type="match status" value="1"/>
</dbReference>
<dbReference type="WBParaSite" id="MBELARI_LOCUS18025">
    <property type="protein sequence ID" value="MBELARI_LOCUS18025"/>
    <property type="gene ID" value="MBELARI_LOCUS18025"/>
</dbReference>
<dbReference type="InterPro" id="IPR035979">
    <property type="entry name" value="RBD_domain_sf"/>
</dbReference>
<evidence type="ECO:0000313" key="9">
    <source>
        <dbReference type="WBParaSite" id="MBELARI_LOCUS18025"/>
    </source>
</evidence>
<proteinExistence type="inferred from homology"/>
<feature type="domain" description="RRM" evidence="7">
    <location>
        <begin position="225"/>
        <end position="303"/>
    </location>
</feature>
<sequence>MKEKKLKKAKKTKVGVKDESTEAAPKYTPGALSALFGLGPSSVEAAVPDEEQPWNSTPTGILTSRKKLQEAVKAEVKEEEEKQDEAMDEETKGDEEKLSAKESRKTQRDNRKKKTMTEDDKERTIFVGNVEKTVTEKTIKQHFAKYGPIESVRLRGVIPAKGNLSKKTAKLANKMSDHQKTVNFYVKFTETKSVDDALEENGTEQWGHRLRVDRCTKKGDLESKQSIFIGNLPFDTTEDALATRMETMIGPVEAVRIVRDPNTGQGKGFAFVAFKELASVALALSMPSIKFRKRELRVTKVQKKKNLRKMEQKKKTHGLSRSFKKPLPNPSKKFQGNRKGGNPKTIMN</sequence>
<keyword evidence="4" id="KW-0539">Nucleus</keyword>
<comment type="subcellular location">
    <subcellularLocation>
        <location evidence="1">Nucleus</location>
        <location evidence="1">Nucleolus</location>
    </subcellularLocation>
</comment>
<feature type="compositionally biased region" description="Basic and acidic residues" evidence="6">
    <location>
        <begin position="94"/>
        <end position="120"/>
    </location>
</feature>
<accession>A0AAF3J5T6</accession>
<dbReference type="CDD" id="cd12395">
    <property type="entry name" value="RRM2_RBM34"/>
    <property type="match status" value="1"/>
</dbReference>
<evidence type="ECO:0000256" key="1">
    <source>
        <dbReference type="ARBA" id="ARBA00004604"/>
    </source>
</evidence>
<reference evidence="9 10" key="1">
    <citation type="submission" date="2024-02" db="UniProtKB">
        <authorList>
            <consortium name="WormBaseParasite"/>
        </authorList>
    </citation>
    <scope>IDENTIFICATION</scope>
</reference>
<keyword evidence="8" id="KW-1185">Reference proteome</keyword>
<feature type="compositionally biased region" description="Basic and acidic residues" evidence="6">
    <location>
        <begin position="67"/>
        <end position="80"/>
    </location>
</feature>